<dbReference type="EMBL" id="BOMB01000031">
    <property type="protein sequence ID" value="GID14495.1"/>
    <property type="molecule type" value="Genomic_DNA"/>
</dbReference>
<proteinExistence type="predicted"/>
<sequence length="88" mass="9614">MRAPEHLRWWKSSRSTSQGGNCIEVAVDTLDWRTSSRSTGQGGQCAEVAERGATWYVRDSKDRQGPVLSMAGAAWAAFTDAVRGNRLG</sequence>
<feature type="domain" description="DUF397" evidence="1">
    <location>
        <begin position="31"/>
        <end position="83"/>
    </location>
</feature>
<accession>A0A8J3NF35</accession>
<gene>
    <name evidence="2" type="ORF">Aru02nite_53840</name>
</gene>
<evidence type="ECO:0000313" key="2">
    <source>
        <dbReference type="EMBL" id="GID14495.1"/>
    </source>
</evidence>
<keyword evidence="3" id="KW-1185">Reference proteome</keyword>
<reference evidence="2" key="1">
    <citation type="submission" date="2021-01" db="EMBL/GenBank/DDBJ databases">
        <title>Whole genome shotgun sequence of Actinocatenispora rupis NBRC 107355.</title>
        <authorList>
            <person name="Komaki H."/>
            <person name="Tamura T."/>
        </authorList>
    </citation>
    <scope>NUCLEOTIDE SEQUENCE</scope>
    <source>
        <strain evidence="2">NBRC 107355</strain>
    </source>
</reference>
<evidence type="ECO:0000313" key="3">
    <source>
        <dbReference type="Proteomes" id="UP000612808"/>
    </source>
</evidence>
<comment type="caution">
    <text evidence="2">The sequence shown here is derived from an EMBL/GenBank/DDBJ whole genome shotgun (WGS) entry which is preliminary data.</text>
</comment>
<protein>
    <submittedName>
        <fullName evidence="2">Toxin</fullName>
    </submittedName>
</protein>
<evidence type="ECO:0000259" key="1">
    <source>
        <dbReference type="Pfam" id="PF04149"/>
    </source>
</evidence>
<feature type="domain" description="DUF397" evidence="1">
    <location>
        <begin position="7"/>
        <end position="26"/>
    </location>
</feature>
<name>A0A8J3NF35_9ACTN</name>
<dbReference type="RefSeq" id="WP_203662306.1">
    <property type="nucleotide sequence ID" value="NZ_BAAAZM010000018.1"/>
</dbReference>
<dbReference type="Proteomes" id="UP000612808">
    <property type="component" value="Unassembled WGS sequence"/>
</dbReference>
<organism evidence="2 3">
    <name type="scientific">Actinocatenispora rupis</name>
    <dbReference type="NCBI Taxonomy" id="519421"/>
    <lineage>
        <taxon>Bacteria</taxon>
        <taxon>Bacillati</taxon>
        <taxon>Actinomycetota</taxon>
        <taxon>Actinomycetes</taxon>
        <taxon>Micromonosporales</taxon>
        <taxon>Micromonosporaceae</taxon>
        <taxon>Actinocatenispora</taxon>
    </lineage>
</organism>
<dbReference type="Pfam" id="PF04149">
    <property type="entry name" value="DUF397"/>
    <property type="match status" value="2"/>
</dbReference>
<dbReference type="AlphaFoldDB" id="A0A8J3NF35"/>
<dbReference type="InterPro" id="IPR007278">
    <property type="entry name" value="DUF397"/>
</dbReference>